<evidence type="ECO:0000313" key="6">
    <source>
        <dbReference type="EMBL" id="MBD3327417.1"/>
    </source>
</evidence>
<evidence type="ECO:0000256" key="1">
    <source>
        <dbReference type="ARBA" id="ARBA00004196"/>
    </source>
</evidence>
<feature type="chain" id="PRO_5039262916" evidence="4">
    <location>
        <begin position="27"/>
        <end position="324"/>
    </location>
</feature>
<evidence type="ECO:0000256" key="3">
    <source>
        <dbReference type="ARBA" id="ARBA00022729"/>
    </source>
</evidence>
<dbReference type="Gene3D" id="3.40.50.2300">
    <property type="match status" value="2"/>
</dbReference>
<evidence type="ECO:0000313" key="7">
    <source>
        <dbReference type="Proteomes" id="UP000649604"/>
    </source>
</evidence>
<keyword evidence="3 4" id="KW-0732">Signal</keyword>
<dbReference type="InterPro" id="IPR025997">
    <property type="entry name" value="SBP_2_dom"/>
</dbReference>
<proteinExistence type="inferred from homology"/>
<feature type="domain" description="Periplasmic binding protein" evidence="5">
    <location>
        <begin position="38"/>
        <end position="292"/>
    </location>
</feature>
<sequence>MKRFLKGMTCVLVGLFMLSVVPSAHAQEELTFGYVAGVQDPFMVLIQKGAEDKAKEIGGVEIISQIPGVWNVDTQSPMWRAMASRGVDLVFGCPVDKEALIPVLKDVHERGIPVITTDTYIGDGDYTEGSDSFVLSAIHTDNVAAGEKAGHALAKLIGEKGKVYLQEFHVGVSTSDERSAGFIKAIEEYPDIELVAQNSCDDDQDLAQTQTAAILKAHPDIAGVFGNNLFACLGSATAVHNAGLSGAVKVVGFDVTPNVANMIRKGWMDAAVSQKPYTIGQAAVEWGVKYLREGTEPPKKINIDAVLFTTDNIDDPDMDKWIYK</sequence>
<dbReference type="GO" id="GO:0030313">
    <property type="term" value="C:cell envelope"/>
    <property type="evidence" value="ECO:0007669"/>
    <property type="project" value="UniProtKB-SubCell"/>
</dbReference>
<dbReference type="PANTHER" id="PTHR46847">
    <property type="entry name" value="D-ALLOSE-BINDING PERIPLASMIC PROTEIN-RELATED"/>
    <property type="match status" value="1"/>
</dbReference>
<feature type="signal peptide" evidence="4">
    <location>
        <begin position="1"/>
        <end position="26"/>
    </location>
</feature>
<comment type="caution">
    <text evidence="6">The sequence shown here is derived from an EMBL/GenBank/DDBJ whole genome shotgun (WGS) entry which is preliminary data.</text>
</comment>
<reference evidence="6" key="1">
    <citation type="submission" date="2019-11" db="EMBL/GenBank/DDBJ databases">
        <title>Microbial mats filling the niche in hypersaline microbial mats.</title>
        <authorList>
            <person name="Wong H.L."/>
            <person name="Macleod F.I."/>
            <person name="White R.A. III"/>
            <person name="Burns B.P."/>
        </authorList>
    </citation>
    <scope>NUCLEOTIDE SEQUENCE</scope>
    <source>
        <strain evidence="6">Rbin_158</strain>
    </source>
</reference>
<dbReference type="Pfam" id="PF13407">
    <property type="entry name" value="Peripla_BP_4"/>
    <property type="match status" value="1"/>
</dbReference>
<evidence type="ECO:0000256" key="2">
    <source>
        <dbReference type="ARBA" id="ARBA00007639"/>
    </source>
</evidence>
<dbReference type="PANTHER" id="PTHR46847:SF1">
    <property type="entry name" value="D-ALLOSE-BINDING PERIPLASMIC PROTEIN-RELATED"/>
    <property type="match status" value="1"/>
</dbReference>
<dbReference type="GO" id="GO:0030246">
    <property type="term" value="F:carbohydrate binding"/>
    <property type="evidence" value="ECO:0007669"/>
    <property type="project" value="UniProtKB-ARBA"/>
</dbReference>
<evidence type="ECO:0000259" key="5">
    <source>
        <dbReference type="Pfam" id="PF13407"/>
    </source>
</evidence>
<dbReference type="SUPFAM" id="SSF53822">
    <property type="entry name" value="Periplasmic binding protein-like I"/>
    <property type="match status" value="1"/>
</dbReference>
<comment type="similarity">
    <text evidence="2">Belongs to the bacterial solute-binding protein 2 family.</text>
</comment>
<accession>A0A9D5Q8J3</accession>
<dbReference type="AlphaFoldDB" id="A0A9D5Q8J3"/>
<dbReference type="CDD" id="cd20007">
    <property type="entry name" value="PBP1_ABC_sugar_binding-like"/>
    <property type="match status" value="1"/>
</dbReference>
<evidence type="ECO:0000256" key="4">
    <source>
        <dbReference type="SAM" id="SignalP"/>
    </source>
</evidence>
<dbReference type="EMBL" id="WJJP01000730">
    <property type="protein sequence ID" value="MBD3327417.1"/>
    <property type="molecule type" value="Genomic_DNA"/>
</dbReference>
<comment type="subcellular location">
    <subcellularLocation>
        <location evidence="1">Cell envelope</location>
    </subcellularLocation>
</comment>
<gene>
    <name evidence="6" type="ORF">GF339_22720</name>
</gene>
<protein>
    <submittedName>
        <fullName evidence="6">Substrate-binding domain-containing protein</fullName>
    </submittedName>
</protein>
<dbReference type="InterPro" id="IPR028082">
    <property type="entry name" value="Peripla_BP_I"/>
</dbReference>
<name>A0A9D5Q8J3_9BACT</name>
<organism evidence="6 7">
    <name type="scientific">candidate division KSB3 bacterium</name>
    <dbReference type="NCBI Taxonomy" id="2044937"/>
    <lineage>
        <taxon>Bacteria</taxon>
        <taxon>candidate division KSB3</taxon>
    </lineage>
</organism>
<dbReference type="Proteomes" id="UP000649604">
    <property type="component" value="Unassembled WGS sequence"/>
</dbReference>